<sequence length="781" mass="87380">MAANQAVNISVDDGIPLDFLAEMHVAMDCLPVDEEEANRIIAEKLRREQQERVRRFNNAWNIQPIEHEEVTANPRIVASSSSSSVGVKVPLVESVRDPRIIARNTQTLLETAIIQRQTYPAIGPLNEPSPQVDAVIQQKKARARMHSANQVNLVEEDDDDDGVVVFEEEPPYNEEPRRKERSRVATRSSSAATAAQQQRLHDTGRSHPRGRQSRRRHSRSPSRSPTHRRRKSHNRSRSRHRSRSYSRSRSSSPCSEHSHGTVDSRGRSSRKAPVVDQTAMLQMMAMTMQMFNQMNGTQLPMPVGDHVPYAAAMNPIPGLPDELAPPQLTPAAFRNMFANRATSTRGGRPEEVVDRSGDLSTDAVENQEAKYDVSTELFLEGKLSFSDFLSMKPSSTRSDQIAAVDPKVPKRINQAISVLEQQDTKKQSARFLYVPPTFYDTEEDRQQQHQQKVHSRSPLVWNNQNVLFQFTSTAKEAKQCQPFRNVNAKLKDLVLKLGLDEGIVSQQLEKVMHAATAAAEKNADNNSASALSSRIHAITTVPATPGSGKVRHLIDRSVQTDGYACMQCVARSKKTFVSSFSQTAATVLRVDAEMQTSGPPLSAPNTLTLDGLNAEQIETVEAIVRFIRARQLAGTIESVQHALRNDRVVSAGMTPAIQHNAQRLLAQMKSADVQQRTDSFAVGSYHQQQHNSLGYYSNSYQSTMPQASQLQQPLPHYDTPRDARFRHPGSGITRTVRTTTTTMAEQIIPACYDSQPQLSKKTKKRLKLQQSQQQLQHQQRW</sequence>
<dbReference type="VEuPathDB" id="VectorBase:ASTEI20_040681"/>
<dbReference type="VEuPathDB" id="VectorBase:ASTEI00882"/>
<feature type="compositionally biased region" description="Low complexity" evidence="1">
    <location>
        <begin position="185"/>
        <end position="198"/>
    </location>
</feature>
<feature type="compositionally biased region" description="Basic and acidic residues" evidence="1">
    <location>
        <begin position="256"/>
        <end position="266"/>
    </location>
</feature>
<evidence type="ECO:0000313" key="3">
    <source>
        <dbReference type="Proteomes" id="UP000076408"/>
    </source>
</evidence>
<dbReference type="STRING" id="30069.A0A182XXE6"/>
<accession>A0A182XXE6</accession>
<evidence type="ECO:0000313" key="2">
    <source>
        <dbReference type="EnsemblMetazoa" id="ASTEI00882-PA"/>
    </source>
</evidence>
<keyword evidence="3" id="KW-1185">Reference proteome</keyword>
<reference evidence="2" key="2">
    <citation type="submission" date="2020-05" db="UniProtKB">
        <authorList>
            <consortium name="EnsemblMetazoa"/>
        </authorList>
    </citation>
    <scope>IDENTIFICATION</scope>
    <source>
        <strain evidence="2">Indian</strain>
    </source>
</reference>
<reference evidence="3" key="1">
    <citation type="journal article" date="2014" name="Genome Biol.">
        <title>Genome analysis of a major urban malaria vector mosquito, Anopheles stephensi.</title>
        <authorList>
            <person name="Jiang X."/>
            <person name="Peery A."/>
            <person name="Hall A.B."/>
            <person name="Sharma A."/>
            <person name="Chen X.G."/>
            <person name="Waterhouse R.M."/>
            <person name="Komissarov A."/>
            <person name="Riehle M.M."/>
            <person name="Shouche Y."/>
            <person name="Sharakhova M.V."/>
            <person name="Lawson D."/>
            <person name="Pakpour N."/>
            <person name="Arensburger P."/>
            <person name="Davidson V.L."/>
            <person name="Eiglmeier K."/>
            <person name="Emrich S."/>
            <person name="George P."/>
            <person name="Kennedy R.C."/>
            <person name="Mane S.P."/>
            <person name="Maslen G."/>
            <person name="Oringanje C."/>
            <person name="Qi Y."/>
            <person name="Settlage R."/>
            <person name="Tojo M."/>
            <person name="Tubio J.M."/>
            <person name="Unger M.F."/>
            <person name="Wang B."/>
            <person name="Vernick K.D."/>
            <person name="Ribeiro J.M."/>
            <person name="James A.A."/>
            <person name="Michel K."/>
            <person name="Riehle M.A."/>
            <person name="Luckhart S."/>
            <person name="Sharakhov I.V."/>
            <person name="Tu Z."/>
        </authorList>
    </citation>
    <scope>NUCLEOTIDE SEQUENCE [LARGE SCALE GENOMIC DNA]</scope>
    <source>
        <strain evidence="3">Indian</strain>
    </source>
</reference>
<feature type="region of interest" description="Disordered" evidence="1">
    <location>
        <begin position="708"/>
        <end position="732"/>
    </location>
</feature>
<proteinExistence type="predicted"/>
<protein>
    <submittedName>
        <fullName evidence="2">Uncharacterized protein</fullName>
    </submittedName>
</protein>
<name>A0A182XXE6_ANOST</name>
<organism evidence="2 3">
    <name type="scientific">Anopheles stephensi</name>
    <name type="common">Indo-Pakistan malaria mosquito</name>
    <dbReference type="NCBI Taxonomy" id="30069"/>
    <lineage>
        <taxon>Eukaryota</taxon>
        <taxon>Metazoa</taxon>
        <taxon>Ecdysozoa</taxon>
        <taxon>Arthropoda</taxon>
        <taxon>Hexapoda</taxon>
        <taxon>Insecta</taxon>
        <taxon>Pterygota</taxon>
        <taxon>Neoptera</taxon>
        <taxon>Endopterygota</taxon>
        <taxon>Diptera</taxon>
        <taxon>Nematocera</taxon>
        <taxon>Culicoidea</taxon>
        <taxon>Culicidae</taxon>
        <taxon>Anophelinae</taxon>
        <taxon>Anopheles</taxon>
    </lineage>
</organism>
<feature type="compositionally biased region" description="Basic residues" evidence="1">
    <location>
        <begin position="206"/>
        <end position="246"/>
    </location>
</feature>
<dbReference type="AlphaFoldDB" id="A0A182XXE6"/>
<dbReference type="Proteomes" id="UP000076408">
    <property type="component" value="Unassembled WGS sequence"/>
</dbReference>
<evidence type="ECO:0000256" key="1">
    <source>
        <dbReference type="SAM" id="MobiDB-lite"/>
    </source>
</evidence>
<dbReference type="VEuPathDB" id="VectorBase:ASTE009155"/>
<feature type="region of interest" description="Disordered" evidence="1">
    <location>
        <begin position="167"/>
        <end position="273"/>
    </location>
</feature>
<dbReference type="EnsemblMetazoa" id="ASTEI00882-RA">
    <property type="protein sequence ID" value="ASTEI00882-PA"/>
    <property type="gene ID" value="ASTEI00882"/>
</dbReference>
<dbReference type="OMA" id="EAWNIAP"/>